<sequence length="230" mass="25394">MPEVVIRTSGLTKVYKETKVPVNALGGVDLEIMEGEFTAVVGPSGSGKSTLLHILGGLDYPTAGHVEVGGHHLNELNDRQLIDFRLEHIGFVFQAYNLIPVLTARENVEFIMLLQKIPAREREARAAQLLQEVGLGDRMDNRPTELSGGQQQRVAVARALASRPQFILADEPTANLDSKSAGNLLQMMAEMNRREKVTFIFSTHDQRVIEKARRVITLEDGKIVSDVTKA</sequence>
<evidence type="ECO:0000259" key="4">
    <source>
        <dbReference type="PROSITE" id="PS50893"/>
    </source>
</evidence>
<dbReference type="CDD" id="cd03255">
    <property type="entry name" value="ABC_MJ0796_LolCDE_FtsE"/>
    <property type="match status" value="1"/>
</dbReference>
<dbReference type="EMBL" id="JAPFQO010000004">
    <property type="protein sequence ID" value="MCX2739816.1"/>
    <property type="molecule type" value="Genomic_DNA"/>
</dbReference>
<dbReference type="InterPro" id="IPR015854">
    <property type="entry name" value="ABC_transpr_LolD-like"/>
</dbReference>
<keyword evidence="6" id="KW-1185">Reference proteome</keyword>
<dbReference type="InterPro" id="IPR003439">
    <property type="entry name" value="ABC_transporter-like_ATP-bd"/>
</dbReference>
<dbReference type="PROSITE" id="PS50893">
    <property type="entry name" value="ABC_TRANSPORTER_2"/>
    <property type="match status" value="1"/>
</dbReference>
<reference evidence="5 6" key="1">
    <citation type="submission" date="2022-11" db="EMBL/GenBank/DDBJ databases">
        <title>The characterization of three novel Bacteroidetes species and genomic analysis of their roles in tidal elemental geochemical cycles.</title>
        <authorList>
            <person name="Ma K.-J."/>
        </authorList>
    </citation>
    <scope>NUCLEOTIDE SEQUENCE [LARGE SCALE GENOMIC DNA]</scope>
    <source>
        <strain evidence="5 6">M82</strain>
    </source>
</reference>
<dbReference type="InterPro" id="IPR017871">
    <property type="entry name" value="ABC_transporter-like_CS"/>
</dbReference>
<evidence type="ECO:0000256" key="2">
    <source>
        <dbReference type="ARBA" id="ARBA00022741"/>
    </source>
</evidence>
<feature type="domain" description="ABC transporter" evidence="4">
    <location>
        <begin position="6"/>
        <end position="230"/>
    </location>
</feature>
<protein>
    <submittedName>
        <fullName evidence="5">ABC transporter ATP-binding protein</fullName>
    </submittedName>
</protein>
<dbReference type="Gene3D" id="3.40.50.300">
    <property type="entry name" value="P-loop containing nucleotide triphosphate hydrolases"/>
    <property type="match status" value="1"/>
</dbReference>
<dbReference type="SMART" id="SM00382">
    <property type="entry name" value="AAA"/>
    <property type="match status" value="1"/>
</dbReference>
<dbReference type="Pfam" id="PF00005">
    <property type="entry name" value="ABC_tran"/>
    <property type="match status" value="1"/>
</dbReference>
<organism evidence="5 6">
    <name type="scientific">Pontibacter anaerobius</name>
    <dbReference type="NCBI Taxonomy" id="2993940"/>
    <lineage>
        <taxon>Bacteria</taxon>
        <taxon>Pseudomonadati</taxon>
        <taxon>Bacteroidota</taxon>
        <taxon>Cytophagia</taxon>
        <taxon>Cytophagales</taxon>
        <taxon>Hymenobacteraceae</taxon>
        <taxon>Pontibacter</taxon>
    </lineage>
</organism>
<dbReference type="InterPro" id="IPR003593">
    <property type="entry name" value="AAA+_ATPase"/>
</dbReference>
<comment type="caution">
    <text evidence="5">The sequence shown here is derived from an EMBL/GenBank/DDBJ whole genome shotgun (WGS) entry which is preliminary data.</text>
</comment>
<keyword evidence="2" id="KW-0547">Nucleotide-binding</keyword>
<evidence type="ECO:0000313" key="5">
    <source>
        <dbReference type="EMBL" id="MCX2739816.1"/>
    </source>
</evidence>
<evidence type="ECO:0000313" key="6">
    <source>
        <dbReference type="Proteomes" id="UP001207228"/>
    </source>
</evidence>
<keyword evidence="1" id="KW-0813">Transport</keyword>
<proteinExistence type="predicted"/>
<gene>
    <name evidence="5" type="ORF">OO017_07655</name>
</gene>
<dbReference type="PANTHER" id="PTHR24220">
    <property type="entry name" value="IMPORT ATP-BINDING PROTEIN"/>
    <property type="match status" value="1"/>
</dbReference>
<dbReference type="InterPro" id="IPR027417">
    <property type="entry name" value="P-loop_NTPase"/>
</dbReference>
<evidence type="ECO:0000256" key="3">
    <source>
        <dbReference type="ARBA" id="ARBA00022840"/>
    </source>
</evidence>
<dbReference type="RefSeq" id="WP_266051883.1">
    <property type="nucleotide sequence ID" value="NZ_JAPFQO010000004.1"/>
</dbReference>
<accession>A0ABT3RE75</accession>
<dbReference type="SUPFAM" id="SSF52540">
    <property type="entry name" value="P-loop containing nucleoside triphosphate hydrolases"/>
    <property type="match status" value="1"/>
</dbReference>
<name>A0ABT3RE75_9BACT</name>
<dbReference type="GO" id="GO:0005524">
    <property type="term" value="F:ATP binding"/>
    <property type="evidence" value="ECO:0007669"/>
    <property type="project" value="UniProtKB-KW"/>
</dbReference>
<dbReference type="PROSITE" id="PS00211">
    <property type="entry name" value="ABC_TRANSPORTER_1"/>
    <property type="match status" value="1"/>
</dbReference>
<dbReference type="InterPro" id="IPR017911">
    <property type="entry name" value="MacB-like_ATP-bd"/>
</dbReference>
<dbReference type="Proteomes" id="UP001207228">
    <property type="component" value="Unassembled WGS sequence"/>
</dbReference>
<evidence type="ECO:0000256" key="1">
    <source>
        <dbReference type="ARBA" id="ARBA00022448"/>
    </source>
</evidence>
<keyword evidence="3 5" id="KW-0067">ATP-binding</keyword>